<reference evidence="1" key="1">
    <citation type="submission" date="2016-04" db="EMBL/GenBank/DDBJ databases">
        <authorList>
            <person name="Tabuchi Yagui T.R."/>
        </authorList>
    </citation>
    <scope>NUCLEOTIDE SEQUENCE [LARGE SCALE GENOMIC DNA]</scope>
    <source>
        <strain evidence="1">NIES-26</strain>
    </source>
</reference>
<organism evidence="1 2">
    <name type="scientific">Nostoc minutum NIES-26</name>
    <dbReference type="NCBI Taxonomy" id="1844469"/>
    <lineage>
        <taxon>Bacteria</taxon>
        <taxon>Bacillati</taxon>
        <taxon>Cyanobacteriota</taxon>
        <taxon>Cyanophyceae</taxon>
        <taxon>Nostocales</taxon>
        <taxon>Nostocaceae</taxon>
        <taxon>Nostoc</taxon>
    </lineage>
</organism>
<dbReference type="EMBL" id="LXQD01000023">
    <property type="protein sequence ID" value="RCJ41305.1"/>
    <property type="molecule type" value="Genomic_DNA"/>
</dbReference>
<protein>
    <submittedName>
        <fullName evidence="1">Uncharacterized protein</fullName>
    </submittedName>
</protein>
<keyword evidence="2" id="KW-1185">Reference proteome</keyword>
<evidence type="ECO:0000313" key="2">
    <source>
        <dbReference type="Proteomes" id="UP000252107"/>
    </source>
</evidence>
<dbReference type="Proteomes" id="UP000252107">
    <property type="component" value="Unassembled WGS sequence"/>
</dbReference>
<proteinExistence type="predicted"/>
<gene>
    <name evidence="1" type="ORF">A6770_09575</name>
</gene>
<evidence type="ECO:0000313" key="1">
    <source>
        <dbReference type="EMBL" id="RCJ41305.1"/>
    </source>
</evidence>
<comment type="caution">
    <text evidence="1">The sequence shown here is derived from an EMBL/GenBank/DDBJ whole genome shotgun (WGS) entry which is preliminary data.</text>
</comment>
<accession>A0A367RXP5</accession>
<name>A0A367RXP5_9NOSO</name>
<dbReference type="AlphaFoldDB" id="A0A367RXP5"/>
<sequence length="61" mass="6989">MIVMMLKLVIAIKAPIPIDTPSVLVDFELFILVKFLNFNDSNKHISSSINIYKSRVKLKLK</sequence>